<evidence type="ECO:0000256" key="4">
    <source>
        <dbReference type="ARBA" id="ARBA00022741"/>
    </source>
</evidence>
<accession>A0ABC9F067</accession>
<dbReference type="Proteomes" id="UP001497457">
    <property type="component" value="Chromosome 5rd"/>
</dbReference>
<dbReference type="InterPro" id="IPR002182">
    <property type="entry name" value="NB-ARC"/>
</dbReference>
<dbReference type="Gene3D" id="3.40.50.300">
    <property type="entry name" value="P-loop containing nucleotide triphosphate hydrolases"/>
    <property type="match status" value="1"/>
</dbReference>
<dbReference type="GO" id="GO:0051707">
    <property type="term" value="P:response to other organism"/>
    <property type="evidence" value="ECO:0007669"/>
    <property type="project" value="UniProtKB-ARBA"/>
</dbReference>
<dbReference type="InterPro" id="IPR044974">
    <property type="entry name" value="Disease_R_plants"/>
</dbReference>
<evidence type="ECO:0000259" key="10">
    <source>
        <dbReference type="Pfam" id="PF23598"/>
    </source>
</evidence>
<evidence type="ECO:0000259" key="8">
    <source>
        <dbReference type="Pfam" id="PF00931"/>
    </source>
</evidence>
<dbReference type="Gene3D" id="3.80.10.10">
    <property type="entry name" value="Ribonuclease Inhibitor"/>
    <property type="match status" value="1"/>
</dbReference>
<keyword evidence="12" id="KW-1185">Reference proteome</keyword>
<dbReference type="GO" id="GO:0000166">
    <property type="term" value="F:nucleotide binding"/>
    <property type="evidence" value="ECO:0007669"/>
    <property type="project" value="UniProtKB-KW"/>
</dbReference>
<evidence type="ECO:0000256" key="3">
    <source>
        <dbReference type="ARBA" id="ARBA00022737"/>
    </source>
</evidence>
<dbReference type="Gene3D" id="1.20.5.4130">
    <property type="match status" value="1"/>
</dbReference>
<dbReference type="Pfam" id="PF00931">
    <property type="entry name" value="NB-ARC"/>
    <property type="match status" value="1"/>
</dbReference>
<gene>
    <name evidence="11" type="ORF">URODEC1_LOCUS100468</name>
</gene>
<keyword evidence="4" id="KW-0547">Nucleotide-binding</keyword>
<organism evidence="11 12">
    <name type="scientific">Urochloa decumbens</name>
    <dbReference type="NCBI Taxonomy" id="240449"/>
    <lineage>
        <taxon>Eukaryota</taxon>
        <taxon>Viridiplantae</taxon>
        <taxon>Streptophyta</taxon>
        <taxon>Embryophyta</taxon>
        <taxon>Tracheophyta</taxon>
        <taxon>Spermatophyta</taxon>
        <taxon>Magnoliopsida</taxon>
        <taxon>Liliopsida</taxon>
        <taxon>Poales</taxon>
        <taxon>Poaceae</taxon>
        <taxon>PACMAD clade</taxon>
        <taxon>Panicoideae</taxon>
        <taxon>Panicodae</taxon>
        <taxon>Paniceae</taxon>
        <taxon>Melinidinae</taxon>
        <taxon>Urochloa</taxon>
    </lineage>
</organism>
<evidence type="ECO:0000313" key="11">
    <source>
        <dbReference type="EMBL" id="CAL5066488.1"/>
    </source>
</evidence>
<feature type="region of interest" description="Disordered" evidence="7">
    <location>
        <begin position="518"/>
        <end position="537"/>
    </location>
</feature>
<feature type="region of interest" description="Disordered" evidence="7">
    <location>
        <begin position="120"/>
        <end position="143"/>
    </location>
</feature>
<dbReference type="PANTHER" id="PTHR23155:SF1213">
    <property type="entry name" value="DISEASE RESISTANCE PROTEIN RPM1"/>
    <property type="match status" value="1"/>
</dbReference>
<dbReference type="AlphaFoldDB" id="A0ABC9F067"/>
<dbReference type="InterPro" id="IPR041118">
    <property type="entry name" value="Rx_N"/>
</dbReference>
<protein>
    <submittedName>
        <fullName evidence="11">Uncharacterized protein</fullName>
    </submittedName>
</protein>
<reference evidence="12" key="1">
    <citation type="submission" date="2024-06" db="EMBL/GenBank/DDBJ databases">
        <authorList>
            <person name="Ryan C."/>
        </authorList>
    </citation>
    <scope>NUCLEOTIDE SEQUENCE [LARGE SCALE GENOMIC DNA]</scope>
</reference>
<dbReference type="Pfam" id="PF18052">
    <property type="entry name" value="Rx_N"/>
    <property type="match status" value="1"/>
</dbReference>
<reference evidence="11 12" key="2">
    <citation type="submission" date="2024-10" db="EMBL/GenBank/DDBJ databases">
        <authorList>
            <person name="Ryan C."/>
        </authorList>
    </citation>
    <scope>NUCLEOTIDE SEQUENCE [LARGE SCALE GENOMIC DNA]</scope>
</reference>
<evidence type="ECO:0000256" key="1">
    <source>
        <dbReference type="ARBA" id="ARBA00008894"/>
    </source>
</evidence>
<feature type="domain" description="NB-ARC" evidence="8">
    <location>
        <begin position="184"/>
        <end position="374"/>
    </location>
</feature>
<feature type="domain" description="Disease resistance R13L4/SHOC-2-like LRR" evidence="10">
    <location>
        <begin position="598"/>
        <end position="958"/>
    </location>
</feature>
<dbReference type="SUPFAM" id="SSF52540">
    <property type="entry name" value="P-loop containing nucleoside triphosphate hydrolases"/>
    <property type="match status" value="1"/>
</dbReference>
<evidence type="ECO:0000256" key="5">
    <source>
        <dbReference type="ARBA" id="ARBA00022821"/>
    </source>
</evidence>
<dbReference type="InterPro" id="IPR027417">
    <property type="entry name" value="P-loop_NTPase"/>
</dbReference>
<dbReference type="InterPro" id="IPR032675">
    <property type="entry name" value="LRR_dom_sf"/>
</dbReference>
<evidence type="ECO:0000256" key="7">
    <source>
        <dbReference type="SAM" id="MobiDB-lite"/>
    </source>
</evidence>
<evidence type="ECO:0000259" key="9">
    <source>
        <dbReference type="Pfam" id="PF18052"/>
    </source>
</evidence>
<dbReference type="PANTHER" id="PTHR23155">
    <property type="entry name" value="DISEASE RESISTANCE PROTEIN RP"/>
    <property type="match status" value="1"/>
</dbReference>
<keyword evidence="3" id="KW-0677">Repeat</keyword>
<feature type="domain" description="Disease resistance N-terminal" evidence="9">
    <location>
        <begin position="13"/>
        <end position="86"/>
    </location>
</feature>
<name>A0ABC9F067_9POAL</name>
<feature type="compositionally biased region" description="Basic and acidic residues" evidence="7">
    <location>
        <begin position="518"/>
        <end position="530"/>
    </location>
</feature>
<evidence type="ECO:0000256" key="6">
    <source>
        <dbReference type="ARBA" id="ARBA00023054"/>
    </source>
</evidence>
<evidence type="ECO:0000256" key="2">
    <source>
        <dbReference type="ARBA" id="ARBA00022614"/>
    </source>
</evidence>
<dbReference type="SUPFAM" id="SSF52058">
    <property type="entry name" value="L domain-like"/>
    <property type="match status" value="1"/>
</dbReference>
<sequence length="1002" mass="112852">MAIAIAGSMVGAVLSSTLPKLISEIEKKLKKKAELKNLVDSFKTQLGLIKADIRNHNNVTDKQKAFIKSLRCLAYDMEDCIESCNDAKPVRRKKLEEKIRKLKFAVDVTSGLYDRMATEAADQPQGQDGASSSNTSAQTSCNPRTIEQEDKCIPLVDLVGKEKNLDELLDLMRIPQSPLEMKLKVIVISIVGFPGVGKTLLANQVYNEAVKYSESRSREKFSRHVLIDAADKDNEKVIEAILRELRKQQGVQRDGTGTRASDKAPLQEETRIHADPSSSTQQAKGCMNEDIQKQRLKSYIGNNRYLIVVDNVSEELGRYMTSAFPENGKGSRIILITMTIEGSATESCGSDAGHVSKMRPLKVEKSVNIFLEEATKLERQPHIAIEEEEAVQKICDGVPLALVSVSEVRHGELESPFEVSKAWEQLGRKVEARRWLRRMDLLLPHCYGSLSMDLQACLLYFSMFPGGSTVRRGSLIRRWQAEGPEFGCTTAKRTENLESLVKRNFVWPLQVSMNHRDDDKPAGRFLKEKTPTGPPVKTCQSPGLILNYIIKKSESEEFIMLSCDEREIRDIRRLSLHAGDSSSHNAELILREKSMSRLRTLAIFRENQQTKRLSFEKCDVLRVLDLEACHDLSEDHLKEICSFLKLLKYLSLPASIEKVPSKIAKLRLLQTLDLGKEKVVTVPVDVLWLPYLKHLLGKCELCADYSSKENLIKFLSGSGENKDEYSKLETLAGFVIRKKKGLPQLLRHMVQLRKVKIWFNSDEEFKGVPAHRHGLTEGIKEFCRRASTDANDGVGSASLKIDLQRCSPKLLDSLDVTGCKLFYLKVNCGCVWTTLRQLPSFIAESSVITRLCLSWITMDVSDILANLGNLQGLKYLKLVADNMVGSIVVGEDGTGQRECVIKREHQNSQNISKQFQSLQRMCLVARKRLDRIKIERKALPNLVSLQLIYQHLDDHSAKQISGLKTLKELVLHPKVKPTTKHAWRKVALTLPMKPQVLFSVSP</sequence>
<proteinExistence type="inferred from homology"/>
<keyword evidence="5" id="KW-0611">Plant defense</keyword>
<feature type="compositionally biased region" description="Polar residues" evidence="7">
    <location>
        <begin position="124"/>
        <end position="143"/>
    </location>
</feature>
<feature type="region of interest" description="Disordered" evidence="7">
    <location>
        <begin position="249"/>
        <end position="287"/>
    </location>
</feature>
<keyword evidence="6" id="KW-0175">Coiled coil</keyword>
<feature type="compositionally biased region" description="Basic and acidic residues" evidence="7">
    <location>
        <begin position="260"/>
        <end position="274"/>
    </location>
</feature>
<dbReference type="InterPro" id="IPR055414">
    <property type="entry name" value="LRR_R13L4/SHOC2-like"/>
</dbReference>
<dbReference type="GO" id="GO:0006952">
    <property type="term" value="P:defense response"/>
    <property type="evidence" value="ECO:0007669"/>
    <property type="project" value="UniProtKB-KW"/>
</dbReference>
<dbReference type="PRINTS" id="PR00364">
    <property type="entry name" value="DISEASERSIST"/>
</dbReference>
<evidence type="ECO:0000313" key="12">
    <source>
        <dbReference type="Proteomes" id="UP001497457"/>
    </source>
</evidence>
<keyword evidence="2" id="KW-0433">Leucine-rich repeat</keyword>
<dbReference type="EMBL" id="OZ075115">
    <property type="protein sequence ID" value="CAL5066488.1"/>
    <property type="molecule type" value="Genomic_DNA"/>
</dbReference>
<dbReference type="Pfam" id="PF23598">
    <property type="entry name" value="LRR_14"/>
    <property type="match status" value="1"/>
</dbReference>
<comment type="similarity">
    <text evidence="1">Belongs to the disease resistance NB-LRR family.</text>
</comment>